<sequence length="100" mass="11642">MMFQELRAQLESQGCEFAAPDRNYIKVYRQTPEGRFSAKLGYPRANFSVGVHDVKRVRRQLRFDELHGIDSGAFYDDDVEAVVDHFVNTYRQVLDRLALT</sequence>
<evidence type="ECO:0000313" key="2">
    <source>
        <dbReference type="Proteomes" id="UP000075357"/>
    </source>
</evidence>
<reference evidence="1 2" key="1">
    <citation type="submission" date="2016-01" db="EMBL/GenBank/DDBJ databases">
        <title>Draft genome sequences of Microbacterium laevaniformans LCDC 91-0039 and the type strain of Microbacterium hominis LCDC 84-209.</title>
        <authorList>
            <person name="Bernier A.-M."/>
            <person name="Bernard K."/>
        </authorList>
    </citation>
    <scope>NUCLEOTIDE SEQUENCE [LARGE SCALE GENOMIC DNA]</scope>
    <source>
        <strain evidence="1 2">LCDC 91-0039</strain>
    </source>
</reference>
<organism evidence="1 2">
    <name type="scientific">Microbacterium laevaniformans</name>
    <dbReference type="NCBI Taxonomy" id="36807"/>
    <lineage>
        <taxon>Bacteria</taxon>
        <taxon>Bacillati</taxon>
        <taxon>Actinomycetota</taxon>
        <taxon>Actinomycetes</taxon>
        <taxon>Micrococcales</taxon>
        <taxon>Microbacteriaceae</taxon>
        <taxon>Microbacterium</taxon>
    </lineage>
</organism>
<proteinExistence type="predicted"/>
<comment type="caution">
    <text evidence="1">The sequence shown here is derived from an EMBL/GenBank/DDBJ whole genome shotgun (WGS) entry which is preliminary data.</text>
</comment>
<evidence type="ECO:0000313" key="1">
    <source>
        <dbReference type="EMBL" id="KXZ60751.1"/>
    </source>
</evidence>
<dbReference type="PATRIC" id="fig|36807.3.peg.1319"/>
<accession>A0A150HF88</accession>
<gene>
    <name evidence="1" type="ORF">Mlaev_01298</name>
</gene>
<name>A0A150HF88_9MICO</name>
<keyword evidence="2" id="KW-1185">Reference proteome</keyword>
<protein>
    <submittedName>
        <fullName evidence="1">Uncharacterized protein</fullName>
    </submittedName>
</protein>
<dbReference type="EMBL" id="LRAD01000027">
    <property type="protein sequence ID" value="KXZ60751.1"/>
    <property type="molecule type" value="Genomic_DNA"/>
</dbReference>
<dbReference type="AlphaFoldDB" id="A0A150HF88"/>
<dbReference type="Proteomes" id="UP000075357">
    <property type="component" value="Unassembled WGS sequence"/>
</dbReference>